<keyword evidence="4" id="KW-1185">Reference proteome</keyword>
<evidence type="ECO:0000313" key="1">
    <source>
        <dbReference type="EMBL" id="MQS44543.1"/>
    </source>
</evidence>
<proteinExistence type="predicted"/>
<dbReference type="EMBL" id="VDFN01000001">
    <property type="protein sequence ID" value="MQS44543.1"/>
    <property type="molecule type" value="Genomic_DNA"/>
</dbReference>
<protein>
    <submittedName>
        <fullName evidence="2">Arsenite efflux transporter metallochaperone ArsD</fullName>
    </submittedName>
</protein>
<dbReference type="Pfam" id="PF06953">
    <property type="entry name" value="ArsD"/>
    <property type="match status" value="1"/>
</dbReference>
<dbReference type="RefSeq" id="WP_125703382.1">
    <property type="nucleotide sequence ID" value="NZ_JBHTOO010000003.1"/>
</dbReference>
<dbReference type="NCBIfam" id="NF033727">
    <property type="entry name" value="chaperon_ArsD"/>
    <property type="match status" value="1"/>
</dbReference>
<dbReference type="GO" id="GO:0046685">
    <property type="term" value="P:response to arsenic-containing substance"/>
    <property type="evidence" value="ECO:0007669"/>
    <property type="project" value="InterPro"/>
</dbReference>
<accession>A0A5P0ZJS8</accession>
<name>A0A5P0ZJS8_9LACO</name>
<evidence type="ECO:0000313" key="3">
    <source>
        <dbReference type="Proteomes" id="UP000380386"/>
    </source>
</evidence>
<organism evidence="2 3">
    <name type="scientific">Companilactobacillus mishanensis</name>
    <dbReference type="NCBI Taxonomy" id="2486008"/>
    <lineage>
        <taxon>Bacteria</taxon>
        <taxon>Bacillati</taxon>
        <taxon>Bacillota</taxon>
        <taxon>Bacilli</taxon>
        <taxon>Lactobacillales</taxon>
        <taxon>Lactobacillaceae</taxon>
        <taxon>Companilactobacillus</taxon>
    </lineage>
</organism>
<comment type="caution">
    <text evidence="2">The sequence shown here is derived from an EMBL/GenBank/DDBJ whole genome shotgun (WGS) entry which is preliminary data.</text>
</comment>
<evidence type="ECO:0000313" key="2">
    <source>
        <dbReference type="EMBL" id="MQS53339.1"/>
    </source>
</evidence>
<dbReference type="GO" id="GO:0045892">
    <property type="term" value="P:negative regulation of DNA-templated transcription"/>
    <property type="evidence" value="ECO:0007669"/>
    <property type="project" value="InterPro"/>
</dbReference>
<gene>
    <name evidence="2" type="primary">arsD</name>
    <name evidence="2" type="ORF">FHL02_09935</name>
    <name evidence="1" type="ORF">FHL03_03470</name>
</gene>
<dbReference type="AlphaFoldDB" id="A0A5P0ZJS8"/>
<reference evidence="3 4" key="1">
    <citation type="journal article" date="2019" name="Syst. Appl. Microbiol.">
        <title>Polyphasic characterization of two novel Lactobacillus spp. isolated from blown salami packages: Description of Lactobacillus halodurans sp. nov. and Lactobacillus salsicarnum sp. nov.</title>
        <authorList>
            <person name="Schuster J.A."/>
            <person name="Klingl A."/>
            <person name="Vogel R.F."/>
            <person name="Ehrmann M.A."/>
        </authorList>
    </citation>
    <scope>NUCLEOTIDE SEQUENCE [LARGE SCALE GENOMIC DNA]</scope>
    <source>
        <strain evidence="1 4">TMW 1.2098</strain>
        <strain evidence="2 3">TMW 1.2118</strain>
    </source>
</reference>
<reference evidence="1" key="2">
    <citation type="submission" date="2019-05" db="EMBL/GenBank/DDBJ databases">
        <authorList>
            <person name="Schuster J.A."/>
            <person name="Ehrmann M.A."/>
        </authorList>
    </citation>
    <scope>NUCLEOTIDE SEQUENCE</scope>
    <source>
        <strain evidence="1">TMW 1.2098</strain>
    </source>
</reference>
<dbReference type="GO" id="GO:0003677">
    <property type="term" value="F:DNA binding"/>
    <property type="evidence" value="ECO:0007669"/>
    <property type="project" value="InterPro"/>
</dbReference>
<dbReference type="Proteomes" id="UP000436655">
    <property type="component" value="Unassembled WGS sequence"/>
</dbReference>
<dbReference type="Proteomes" id="UP000380386">
    <property type="component" value="Unassembled WGS sequence"/>
</dbReference>
<dbReference type="OrthoDB" id="9801358at2"/>
<evidence type="ECO:0000313" key="4">
    <source>
        <dbReference type="Proteomes" id="UP000436655"/>
    </source>
</evidence>
<dbReference type="Gene3D" id="3.40.30.10">
    <property type="entry name" value="Glutaredoxin"/>
    <property type="match status" value="1"/>
</dbReference>
<sequence>MKKVEVFEHALCCSTGVCGPSVKPELITITLVSNKLKDNPDIEFNRYNLNTDTEEFVKNPKVIEAMHKKDKSDKLPITLVDDEIVKTGSYPTVKEYEEYTGVSLTNIKQEVK</sequence>
<dbReference type="InterPro" id="IPR010712">
    <property type="entry name" value="Arsenical-R_ArsD"/>
</dbReference>
<dbReference type="EMBL" id="VDFM01000015">
    <property type="protein sequence ID" value="MQS53339.1"/>
    <property type="molecule type" value="Genomic_DNA"/>
</dbReference>